<evidence type="ECO:0000313" key="4">
    <source>
        <dbReference type="EMBL" id="CDS90548.1"/>
    </source>
</evidence>
<feature type="region of interest" description="Disordered" evidence="2">
    <location>
        <begin position="56"/>
        <end position="87"/>
    </location>
</feature>
<organism evidence="4">
    <name type="scientific">Clostridioides difficile</name>
    <name type="common">Peptoclostridium difficile</name>
    <dbReference type="NCBI Taxonomy" id="1496"/>
    <lineage>
        <taxon>Bacteria</taxon>
        <taxon>Bacillati</taxon>
        <taxon>Bacillota</taxon>
        <taxon>Clostridia</taxon>
        <taxon>Peptostreptococcales</taxon>
        <taxon>Peptostreptococcaceae</taxon>
        <taxon>Clostridioides</taxon>
    </lineage>
</organism>
<comment type="similarity">
    <text evidence="1">Belongs to the DnaB/DnaD family.</text>
</comment>
<dbReference type="InterPro" id="IPR034829">
    <property type="entry name" value="DnaD-like_sf"/>
</dbReference>
<feature type="domain" description="DnaB/C C-terminal" evidence="3">
    <location>
        <begin position="3"/>
        <end position="52"/>
    </location>
</feature>
<dbReference type="PANTHER" id="PTHR37293:SF5">
    <property type="entry name" value="DNA REPLICATION PROTEIN"/>
    <property type="match status" value="1"/>
</dbReference>
<name>A0A069AIR1_CLODI</name>
<dbReference type="RefSeq" id="WP_235696177.1">
    <property type="nucleotide sequence ID" value="NZ_MNBR01000125.1"/>
</dbReference>
<dbReference type="AlphaFoldDB" id="A0A069AIR1"/>
<dbReference type="Pfam" id="PF07261">
    <property type="entry name" value="DnaB_2"/>
    <property type="match status" value="1"/>
</dbReference>
<evidence type="ECO:0000256" key="1">
    <source>
        <dbReference type="ARBA" id="ARBA00093462"/>
    </source>
</evidence>
<reference evidence="4" key="1">
    <citation type="submission" date="2014-07" db="EMBL/GenBank/DDBJ databases">
        <authorList>
            <person name="Monot Marc"/>
        </authorList>
    </citation>
    <scope>NUCLEOTIDE SEQUENCE</scope>
    <source>
        <strain evidence="4">7032994</strain>
    </source>
</reference>
<dbReference type="Gene3D" id="1.10.10.630">
    <property type="entry name" value="DnaD domain-like"/>
    <property type="match status" value="1"/>
</dbReference>
<gene>
    <name evidence="4" type="ORF">BN1097_910002</name>
</gene>
<dbReference type="PANTHER" id="PTHR37293">
    <property type="entry name" value="PHAGE REPLICATION PROTEIN-RELATED"/>
    <property type="match status" value="1"/>
</dbReference>
<dbReference type="EMBL" id="LK932433">
    <property type="protein sequence ID" value="CDS90548.1"/>
    <property type="molecule type" value="Genomic_DNA"/>
</dbReference>
<dbReference type="NCBIfam" id="TIGR01446">
    <property type="entry name" value="DnaD_dom"/>
    <property type="match status" value="1"/>
</dbReference>
<protein>
    <submittedName>
        <fullName evidence="4">Putative replication protein</fullName>
    </submittedName>
</protein>
<accession>A0A069AIR1</accession>
<evidence type="ECO:0000256" key="2">
    <source>
        <dbReference type="SAM" id="MobiDB-lite"/>
    </source>
</evidence>
<feature type="compositionally biased region" description="Polar residues" evidence="2">
    <location>
        <begin position="73"/>
        <end position="87"/>
    </location>
</feature>
<proteinExistence type="inferred from homology"/>
<evidence type="ECO:0000259" key="3">
    <source>
        <dbReference type="Pfam" id="PF07261"/>
    </source>
</evidence>
<dbReference type="SUPFAM" id="SSF158499">
    <property type="entry name" value="DnaD domain-like"/>
    <property type="match status" value="1"/>
</dbReference>
<sequence length="112" mass="13068">MSYLDDGMEADVIIRAIDEAIANGVKNYKYVKTILNNWIEAGVKTNLELTEYQNEFERKKKNKQDKKQSNSKAVNTPNVSKNKFHNFNETFTQYSPDELDDIIKKSQKVKFK</sequence>
<dbReference type="InterPro" id="IPR053162">
    <property type="entry name" value="DnaD"/>
</dbReference>
<dbReference type="InterPro" id="IPR006343">
    <property type="entry name" value="DnaB/C_C"/>
</dbReference>